<evidence type="ECO:0000259" key="26">
    <source>
        <dbReference type="PROSITE" id="PS50850"/>
    </source>
</evidence>
<comment type="caution">
    <text evidence="27">The sequence shown here is derived from an EMBL/GenBank/DDBJ whole genome shotgun (WGS) entry which is preliminary data.</text>
</comment>
<comment type="subunit">
    <text evidence="24">Homodimer. Interacts with lysosomal protein GLMP (via lumenal domain); the interaction starts while both proteins are still in the endoplasmic reticulum and is required for stabilization of MFSD1 in lysosomes but has no direct effect on its targeting to lysosomes or transporter activity.</text>
</comment>
<proteinExistence type="inferred from homology"/>
<dbReference type="Proteomes" id="UP000235015">
    <property type="component" value="Unassembled WGS sequence"/>
</dbReference>
<feature type="transmembrane region" description="Helical" evidence="25">
    <location>
        <begin position="136"/>
        <end position="158"/>
    </location>
</feature>
<evidence type="ECO:0000256" key="25">
    <source>
        <dbReference type="SAM" id="Phobius"/>
    </source>
</evidence>
<feature type="transmembrane region" description="Helical" evidence="25">
    <location>
        <begin position="104"/>
        <end position="124"/>
    </location>
</feature>
<dbReference type="InterPro" id="IPR052187">
    <property type="entry name" value="MFSD1"/>
</dbReference>
<feature type="transmembrane region" description="Helical" evidence="25">
    <location>
        <begin position="80"/>
        <end position="98"/>
    </location>
</feature>
<keyword evidence="7" id="KW-0458">Lysosome</keyword>
<evidence type="ECO:0000256" key="17">
    <source>
        <dbReference type="ARBA" id="ARBA00044903"/>
    </source>
</evidence>
<dbReference type="STRING" id="1111735.GCA_000428045_02272"/>
<comment type="catalytic activity">
    <reaction evidence="18">
        <text>L-histidyl-L-alpha-amino acid(out) = L-histidyl-L-alpha-amino acid(in)</text>
        <dbReference type="Rhea" id="RHEA:79379"/>
        <dbReference type="ChEBI" id="CHEBI:229964"/>
    </reaction>
</comment>
<comment type="catalytic activity">
    <reaction evidence="9">
        <text>L-histidyl-glycine(out) = L-histidyl-glycine(in)</text>
        <dbReference type="Rhea" id="RHEA:79395"/>
        <dbReference type="ChEBI" id="CHEBI:229957"/>
    </reaction>
</comment>
<evidence type="ECO:0000256" key="14">
    <source>
        <dbReference type="ARBA" id="ARBA00044898"/>
    </source>
</evidence>
<dbReference type="InterPro" id="IPR020846">
    <property type="entry name" value="MFS_dom"/>
</dbReference>
<comment type="catalytic activity">
    <reaction evidence="20">
        <text>L-lysyl-glycine(out) = L-lysyl-glycine(in)</text>
        <dbReference type="Rhea" id="RHEA:79407"/>
        <dbReference type="ChEBI" id="CHEBI:191202"/>
    </reaction>
</comment>
<evidence type="ECO:0000256" key="15">
    <source>
        <dbReference type="ARBA" id="ARBA00044899"/>
    </source>
</evidence>
<protein>
    <recommendedName>
        <fullName evidence="21">Lysosomal dipeptide transporter MFSD1</fullName>
    </recommendedName>
    <alternativeName>
        <fullName evidence="22">Major facilitator superfamily domain-containing protein 1</fullName>
    </alternativeName>
</protein>
<dbReference type="GO" id="GO:0022857">
    <property type="term" value="F:transmembrane transporter activity"/>
    <property type="evidence" value="ECO:0007669"/>
    <property type="project" value="InterPro"/>
</dbReference>
<keyword evidence="5 25" id="KW-1133">Transmembrane helix</keyword>
<accession>A0A2N6CSA6</accession>
<evidence type="ECO:0000256" key="18">
    <source>
        <dbReference type="ARBA" id="ARBA00044912"/>
    </source>
</evidence>
<evidence type="ECO:0000256" key="6">
    <source>
        <dbReference type="ARBA" id="ARBA00023136"/>
    </source>
</evidence>
<comment type="catalytic activity">
    <reaction evidence="10">
        <text>L-alpha-aminoacyl-L-arginine(out) = L-alpha-aminoacyl-L-arginine(in)</text>
        <dbReference type="Rhea" id="RHEA:79367"/>
        <dbReference type="ChEBI" id="CHEBI:229968"/>
    </reaction>
</comment>
<evidence type="ECO:0000256" key="10">
    <source>
        <dbReference type="ARBA" id="ARBA00044881"/>
    </source>
</evidence>
<evidence type="ECO:0000256" key="11">
    <source>
        <dbReference type="ARBA" id="ARBA00044884"/>
    </source>
</evidence>
<keyword evidence="4 25" id="KW-0812">Transmembrane</keyword>
<keyword evidence="3" id="KW-0813">Transport</keyword>
<evidence type="ECO:0000256" key="5">
    <source>
        <dbReference type="ARBA" id="ARBA00022989"/>
    </source>
</evidence>
<evidence type="ECO:0000256" key="2">
    <source>
        <dbReference type="ARBA" id="ARBA00008335"/>
    </source>
</evidence>
<dbReference type="PROSITE" id="PS50850">
    <property type="entry name" value="MFS"/>
    <property type="match status" value="1"/>
</dbReference>
<name>A0A2N6CSA6_9GAMM</name>
<dbReference type="Gene3D" id="1.20.1250.20">
    <property type="entry name" value="MFS general substrate transporter like domains"/>
    <property type="match status" value="2"/>
</dbReference>
<sequence length="429" mass="45971">MNAVAFPPLRLAWMIWGLGAALYLIGFYQRVAPGVMTTELMTDFQLNATALGNLSAFYFYSYVAMQVPTGLLADHWGPRRLLASGASIAGLGTLLFAMAPDALWANLGRLLIGGSVAVAFVGMLKLAGHWLPPKQYSLASGMALFCCVVGAVFAGVPLRLLVDAFGWRPVMLVSAVVAFIVALAIWLLVRDDPTEKGYASHAIAHDDQAGHQDKGVMAGIRAVLGYRNTWLLYFIPGAGGGSVLTFAGLWGVPFLTTHYGLEKTTAAAICSALLVSWAIGGPVFGWLSDHLGHRKPLYLLGCVVQLAGWCVVVLVPGLPVWLLVLLLIVVGFFSGNMIIGFAFARESAPARLAGTASGLVNMGVMIGPMLLQPAVGWLLDRNWYGTMDNGARIYGLEAYRNGFSLMLAWLALALVLILFTRETHCKQIA</sequence>
<feature type="transmembrane region" description="Helical" evidence="25">
    <location>
        <begin position="399"/>
        <end position="419"/>
    </location>
</feature>
<comment type="catalytic activity">
    <reaction evidence="19">
        <text>L-alanyl-L-lysine(out) = L-alanyl-L-lysine(in)</text>
        <dbReference type="Rhea" id="RHEA:79415"/>
        <dbReference type="ChEBI" id="CHEBI:192470"/>
    </reaction>
</comment>
<evidence type="ECO:0000256" key="16">
    <source>
        <dbReference type="ARBA" id="ARBA00044900"/>
    </source>
</evidence>
<comment type="catalytic activity">
    <reaction evidence="12">
        <text>L-lysyl-L-alpha-amino acid(out) = L-lysyl-L-alpha-amino acid(in)</text>
        <dbReference type="Rhea" id="RHEA:79387"/>
        <dbReference type="ChEBI" id="CHEBI:229965"/>
    </reaction>
</comment>
<evidence type="ECO:0000256" key="7">
    <source>
        <dbReference type="ARBA" id="ARBA00023228"/>
    </source>
</evidence>
<comment type="catalytic activity">
    <reaction evidence="8">
        <text>L-lysyl-L-alanine(out) = L-lysyl-L-alanine(in)</text>
        <dbReference type="Rhea" id="RHEA:79399"/>
        <dbReference type="ChEBI" id="CHEBI:229954"/>
    </reaction>
</comment>
<evidence type="ECO:0000256" key="22">
    <source>
        <dbReference type="ARBA" id="ARBA00045018"/>
    </source>
</evidence>
<gene>
    <name evidence="27" type="ORF">C0630_18985</name>
</gene>
<evidence type="ECO:0000256" key="19">
    <source>
        <dbReference type="ARBA" id="ARBA00044919"/>
    </source>
</evidence>
<evidence type="ECO:0000256" key="1">
    <source>
        <dbReference type="ARBA" id="ARBA00004155"/>
    </source>
</evidence>
<comment type="catalytic activity">
    <reaction evidence="15">
        <text>L-arginyl-L-alpha-amino acid(out) = L-arginyl-L-alpha-amino acid(in)</text>
        <dbReference type="Rhea" id="RHEA:79371"/>
        <dbReference type="ChEBI" id="CHEBI:84315"/>
    </reaction>
</comment>
<feature type="transmembrane region" description="Helical" evidence="25">
    <location>
        <begin position="356"/>
        <end position="379"/>
    </location>
</feature>
<evidence type="ECO:0000313" key="27">
    <source>
        <dbReference type="EMBL" id="PLX59973.1"/>
    </source>
</evidence>
<dbReference type="Pfam" id="PF07690">
    <property type="entry name" value="MFS_1"/>
    <property type="match status" value="2"/>
</dbReference>
<organism evidence="27 28">
    <name type="scientific">Sedimenticola selenatireducens</name>
    <dbReference type="NCBI Taxonomy" id="191960"/>
    <lineage>
        <taxon>Bacteria</taxon>
        <taxon>Pseudomonadati</taxon>
        <taxon>Pseudomonadota</taxon>
        <taxon>Gammaproteobacteria</taxon>
        <taxon>Chromatiales</taxon>
        <taxon>Sedimenticolaceae</taxon>
        <taxon>Sedimenticola</taxon>
    </lineage>
</organism>
<reference evidence="27 28" key="1">
    <citation type="submission" date="2017-11" db="EMBL/GenBank/DDBJ databases">
        <title>Genome-resolved metagenomics identifies genetic mobility, metabolic interactions, and unexpected diversity in perchlorate-reducing communities.</title>
        <authorList>
            <person name="Barnum T.P."/>
            <person name="Figueroa I.A."/>
            <person name="Carlstrom C.I."/>
            <person name="Lucas L.N."/>
            <person name="Engelbrektson A.L."/>
            <person name="Coates J.D."/>
        </authorList>
    </citation>
    <scope>NUCLEOTIDE SEQUENCE [LARGE SCALE GENOMIC DNA]</scope>
    <source>
        <strain evidence="27">BM301</strain>
    </source>
</reference>
<dbReference type="AlphaFoldDB" id="A0A2N6CSA6"/>
<comment type="catalytic activity">
    <reaction evidence="11">
        <text>L-alpha-aminoacyl-L-histidine(out) = L-alpha-aminoacyl-L-histidine(in)</text>
        <dbReference type="Rhea" id="RHEA:79375"/>
        <dbReference type="ChEBI" id="CHEBI:229967"/>
    </reaction>
</comment>
<feature type="transmembrane region" description="Helical" evidence="25">
    <location>
        <begin position="51"/>
        <end position="73"/>
    </location>
</feature>
<comment type="subcellular location">
    <subcellularLocation>
        <location evidence="1">Lysosome membrane</location>
        <topology evidence="1">Multi-pass membrane protein</topology>
    </subcellularLocation>
</comment>
<comment type="catalytic activity">
    <reaction evidence="14">
        <text>L-aspartyl-L-lysine(out) = L-aspartyl-L-lysine(in)</text>
        <dbReference type="Rhea" id="RHEA:79411"/>
        <dbReference type="ChEBI" id="CHEBI:229953"/>
    </reaction>
</comment>
<dbReference type="RefSeq" id="WP_273440990.1">
    <property type="nucleotide sequence ID" value="NZ_PKUN01000030.1"/>
</dbReference>
<evidence type="ECO:0000256" key="3">
    <source>
        <dbReference type="ARBA" id="ARBA00022448"/>
    </source>
</evidence>
<comment type="catalytic activity">
    <reaction evidence="13">
        <text>L-alpha-aminoacyl-L-lysine(out) = L-alpha-aminoacyl-L-lysine(in)</text>
        <dbReference type="Rhea" id="RHEA:79383"/>
        <dbReference type="ChEBI" id="CHEBI:229966"/>
    </reaction>
</comment>
<evidence type="ECO:0000313" key="28">
    <source>
        <dbReference type="Proteomes" id="UP000235015"/>
    </source>
</evidence>
<keyword evidence="6 25" id="KW-0472">Membrane</keyword>
<dbReference type="SUPFAM" id="SSF103473">
    <property type="entry name" value="MFS general substrate transporter"/>
    <property type="match status" value="1"/>
</dbReference>
<comment type="catalytic activity">
    <reaction evidence="17">
        <text>L-arginyl-glycine(out) = L-arginyl-glycine(in)</text>
        <dbReference type="Rhea" id="RHEA:79391"/>
        <dbReference type="ChEBI" id="CHEBI:229955"/>
    </reaction>
</comment>
<comment type="catalytic activity">
    <reaction evidence="16">
        <text>L-lysyl-L-lysine(out) = L-lysyl-L-lysine(in)</text>
        <dbReference type="Rhea" id="RHEA:79403"/>
        <dbReference type="ChEBI" id="CHEBI:229956"/>
    </reaction>
</comment>
<dbReference type="PANTHER" id="PTHR23512:SF3">
    <property type="entry name" value="MAJOR FACILITATOR SUPERFAMILY DOMAIN-CONTAINING PROTEIN 1"/>
    <property type="match status" value="1"/>
</dbReference>
<dbReference type="InterPro" id="IPR011701">
    <property type="entry name" value="MFS"/>
</dbReference>
<feature type="transmembrane region" description="Helical" evidence="25">
    <location>
        <begin position="321"/>
        <end position="344"/>
    </location>
</feature>
<comment type="function">
    <text evidence="23">Lysosomal dipeptide uniporter that selectively exports lysine, arginine or histidine-containing dipeptides with a net positive charge from the lysosome lumen into the cytosol. Could play a role in a specific type of protein O-glycosylation indirectly regulating macrophages migration and tissue invasion. Also essential for liver homeostasis.</text>
</comment>
<dbReference type="PANTHER" id="PTHR23512">
    <property type="entry name" value="MAJOR FACILITATOR SUPERFAMILY DOMAIN-CONTAINING PROTEIN 1"/>
    <property type="match status" value="1"/>
</dbReference>
<feature type="transmembrane region" description="Helical" evidence="25">
    <location>
        <begin position="297"/>
        <end position="315"/>
    </location>
</feature>
<dbReference type="EMBL" id="PKUN01000030">
    <property type="protein sequence ID" value="PLX59973.1"/>
    <property type="molecule type" value="Genomic_DNA"/>
</dbReference>
<evidence type="ECO:0000256" key="23">
    <source>
        <dbReference type="ARBA" id="ARBA00045709"/>
    </source>
</evidence>
<dbReference type="GO" id="GO:0005765">
    <property type="term" value="C:lysosomal membrane"/>
    <property type="evidence" value="ECO:0007669"/>
    <property type="project" value="UniProtKB-SubCell"/>
</dbReference>
<evidence type="ECO:0000256" key="20">
    <source>
        <dbReference type="ARBA" id="ARBA00044924"/>
    </source>
</evidence>
<comment type="similarity">
    <text evidence="2">Belongs to the major facilitator superfamily.</text>
</comment>
<dbReference type="InterPro" id="IPR036259">
    <property type="entry name" value="MFS_trans_sf"/>
</dbReference>
<feature type="transmembrane region" description="Helical" evidence="25">
    <location>
        <begin position="230"/>
        <end position="252"/>
    </location>
</feature>
<evidence type="ECO:0000256" key="9">
    <source>
        <dbReference type="ARBA" id="ARBA00044878"/>
    </source>
</evidence>
<feature type="transmembrane region" description="Helical" evidence="25">
    <location>
        <begin position="12"/>
        <end position="31"/>
    </location>
</feature>
<evidence type="ECO:0000256" key="24">
    <source>
        <dbReference type="ARBA" id="ARBA00046376"/>
    </source>
</evidence>
<evidence type="ECO:0000256" key="4">
    <source>
        <dbReference type="ARBA" id="ARBA00022692"/>
    </source>
</evidence>
<feature type="transmembrane region" description="Helical" evidence="25">
    <location>
        <begin position="264"/>
        <end position="285"/>
    </location>
</feature>
<evidence type="ECO:0000256" key="8">
    <source>
        <dbReference type="ARBA" id="ARBA00044876"/>
    </source>
</evidence>
<evidence type="ECO:0000256" key="12">
    <source>
        <dbReference type="ARBA" id="ARBA00044891"/>
    </source>
</evidence>
<feature type="domain" description="Major facilitator superfamily (MFS) profile" evidence="26">
    <location>
        <begin position="14"/>
        <end position="425"/>
    </location>
</feature>
<evidence type="ECO:0000256" key="21">
    <source>
        <dbReference type="ARBA" id="ARBA00044985"/>
    </source>
</evidence>
<evidence type="ECO:0000256" key="13">
    <source>
        <dbReference type="ARBA" id="ARBA00044893"/>
    </source>
</evidence>
<feature type="transmembrane region" description="Helical" evidence="25">
    <location>
        <begin position="170"/>
        <end position="189"/>
    </location>
</feature>